<sequence length="314" mass="36732">MLKFNPGKVPNGLILDTNVLVYLFDPERGEDELFRRLLGLLTNRWIKLIIPEQVKGEWNKHKEERNEQYLKDTRKSLQKHKDLASHFDQQQEKDDFLTRLEQLEIMAVRQYRYTHGLRARNLNDFIENKYYTDIPSRNSSIDNLIVNMSLERKAPFFTFNKESGSKKASKNEMADAIIFFTACDYAQKNEENFDHIYFITENSKDFSGGNGAELHDNLKGYAEKAGVQFNNNLRRVLDIIDPQKSLIFPEQKTVKDHLQSNNFTDCSNCKDEMHVNADCQTRTSSRYPEGEFILVCPHCGHEHPTGETYHHLYN</sequence>
<dbReference type="InterPro" id="IPR029060">
    <property type="entry name" value="PIN-like_dom_sf"/>
</dbReference>
<organism evidence="2 3">
    <name type="scientific">Priestia veravalensis</name>
    <dbReference type="NCBI Taxonomy" id="1414648"/>
    <lineage>
        <taxon>Bacteria</taxon>
        <taxon>Bacillati</taxon>
        <taxon>Bacillota</taxon>
        <taxon>Bacilli</taxon>
        <taxon>Bacillales</taxon>
        <taxon>Bacillaceae</taxon>
        <taxon>Priestia</taxon>
    </lineage>
</organism>
<dbReference type="CDD" id="cd09854">
    <property type="entry name" value="PIN_VapC-like"/>
    <property type="match status" value="1"/>
</dbReference>
<dbReference type="InterPro" id="IPR032557">
    <property type="entry name" value="DUF4935"/>
</dbReference>
<dbReference type="EMBL" id="LNQP01000032">
    <property type="protein sequence ID" value="KSU87949.1"/>
    <property type="molecule type" value="Genomic_DNA"/>
</dbReference>
<proteinExistence type="predicted"/>
<dbReference type="SUPFAM" id="SSF88723">
    <property type="entry name" value="PIN domain-like"/>
    <property type="match status" value="1"/>
</dbReference>
<protein>
    <recommendedName>
        <fullName evidence="1">DUF4935 domain-containing protein</fullName>
    </recommendedName>
</protein>
<dbReference type="Proteomes" id="UP000053681">
    <property type="component" value="Unassembled WGS sequence"/>
</dbReference>
<evidence type="ECO:0000313" key="3">
    <source>
        <dbReference type="Proteomes" id="UP000053681"/>
    </source>
</evidence>
<dbReference type="Pfam" id="PF16289">
    <property type="entry name" value="PIN_12"/>
    <property type="match status" value="1"/>
</dbReference>
<evidence type="ECO:0000313" key="2">
    <source>
        <dbReference type="EMBL" id="KSU87949.1"/>
    </source>
</evidence>
<keyword evidence="3" id="KW-1185">Reference proteome</keyword>
<evidence type="ECO:0000259" key="1">
    <source>
        <dbReference type="Pfam" id="PF16289"/>
    </source>
</evidence>
<feature type="domain" description="DUF4935" evidence="1">
    <location>
        <begin position="13"/>
        <end position="206"/>
    </location>
</feature>
<comment type="caution">
    <text evidence="2">The sequence shown here is derived from an EMBL/GenBank/DDBJ whole genome shotgun (WGS) entry which is preliminary data.</text>
</comment>
<name>A0A0V8JM58_9BACI</name>
<dbReference type="AlphaFoldDB" id="A0A0V8JM58"/>
<reference evidence="2 3" key="1">
    <citation type="submission" date="2015-11" db="EMBL/GenBank/DDBJ databases">
        <title>Bacillus caseinolyticus sp nov.</title>
        <authorList>
            <person name="Dastager S.G."/>
            <person name="Mawlankar R."/>
        </authorList>
    </citation>
    <scope>NUCLEOTIDE SEQUENCE [LARGE SCALE GENOMIC DNA]</scope>
    <source>
        <strain evidence="2 3">SGD-V-76</strain>
    </source>
</reference>
<accession>A0A0V8JM58</accession>
<gene>
    <name evidence="2" type="ORF">AS180_10625</name>
</gene>